<dbReference type="AlphaFoldDB" id="A0A1J4JH10"/>
<name>A0A1J4JH10_9EUKA</name>
<sequence length="90" mass="9968">MNVQYSALQRKARLVRNGAKANVMIPGYTENMKIRSVGSNIINLSGCGKLADTSNCLIKRNPKGIAKSRTLNEPFIMIPKVTSSLRINKY</sequence>
<dbReference type="EMBL" id="MLAK01001154">
    <property type="protein sequence ID" value="OHS96765.1"/>
    <property type="molecule type" value="Genomic_DNA"/>
</dbReference>
<dbReference type="VEuPathDB" id="TrichDB:TRFO_37020"/>
<organism evidence="1 2">
    <name type="scientific">Tritrichomonas foetus</name>
    <dbReference type="NCBI Taxonomy" id="1144522"/>
    <lineage>
        <taxon>Eukaryota</taxon>
        <taxon>Metamonada</taxon>
        <taxon>Parabasalia</taxon>
        <taxon>Tritrichomonadida</taxon>
        <taxon>Tritrichomonadidae</taxon>
        <taxon>Tritrichomonas</taxon>
    </lineage>
</organism>
<proteinExistence type="predicted"/>
<dbReference type="RefSeq" id="XP_068349902.1">
    <property type="nucleotide sequence ID" value="XM_068511185.1"/>
</dbReference>
<keyword evidence="2" id="KW-1185">Reference proteome</keyword>
<protein>
    <submittedName>
        <fullName evidence="1">Uncharacterized protein</fullName>
    </submittedName>
</protein>
<reference evidence="1" key="1">
    <citation type="submission" date="2016-10" db="EMBL/GenBank/DDBJ databases">
        <authorList>
            <person name="Benchimol M."/>
            <person name="Almeida L.G."/>
            <person name="Vasconcelos A.T."/>
            <person name="Perreira-Neves A."/>
            <person name="Rosa I.A."/>
            <person name="Tasca T."/>
            <person name="Bogo M.R."/>
            <person name="de Souza W."/>
        </authorList>
    </citation>
    <scope>NUCLEOTIDE SEQUENCE [LARGE SCALE GENOMIC DNA]</scope>
    <source>
        <strain evidence="1">K</strain>
    </source>
</reference>
<evidence type="ECO:0000313" key="1">
    <source>
        <dbReference type="EMBL" id="OHS96765.1"/>
    </source>
</evidence>
<gene>
    <name evidence="1" type="ORF">TRFO_37020</name>
</gene>
<evidence type="ECO:0000313" key="2">
    <source>
        <dbReference type="Proteomes" id="UP000179807"/>
    </source>
</evidence>
<dbReference type="Proteomes" id="UP000179807">
    <property type="component" value="Unassembled WGS sequence"/>
</dbReference>
<comment type="caution">
    <text evidence="1">The sequence shown here is derived from an EMBL/GenBank/DDBJ whole genome shotgun (WGS) entry which is preliminary data.</text>
</comment>
<accession>A0A1J4JH10</accession>
<dbReference type="GeneID" id="94845889"/>